<dbReference type="AlphaFoldDB" id="C3M8T7"/>
<dbReference type="InterPro" id="IPR038063">
    <property type="entry name" value="Transpep_catalytic_dom"/>
</dbReference>
<evidence type="ECO:0000256" key="9">
    <source>
        <dbReference type="PROSITE-ProRule" id="PRU01373"/>
    </source>
</evidence>
<comment type="similarity">
    <text evidence="2">Belongs to the YkuD family.</text>
</comment>
<feature type="active site" description="Proton donor/acceptor" evidence="9">
    <location>
        <position position="233"/>
    </location>
</feature>
<evidence type="ECO:0000256" key="2">
    <source>
        <dbReference type="ARBA" id="ARBA00005992"/>
    </source>
</evidence>
<dbReference type="InterPro" id="IPR005490">
    <property type="entry name" value="LD_TPept_cat_dom"/>
</dbReference>
<dbReference type="GO" id="GO:0071972">
    <property type="term" value="F:peptidoglycan L,D-transpeptidase activity"/>
    <property type="evidence" value="ECO:0007669"/>
    <property type="project" value="TreeGrafter"/>
</dbReference>
<evidence type="ECO:0000256" key="4">
    <source>
        <dbReference type="ARBA" id="ARBA00022679"/>
    </source>
</evidence>
<gene>
    <name evidence="12" type="ordered locus">NGR_c08420</name>
</gene>
<keyword evidence="5" id="KW-0378">Hydrolase</keyword>
<dbReference type="Proteomes" id="UP000001054">
    <property type="component" value="Chromosome"/>
</dbReference>
<sequence>MALTTAASRLTQIHDARPFRFMFAALQFCHWPAESRHARKPRLAAGLELAITRIVWSMCVSRLAQLLPLLLVVAALSGCATSTAQPPRPRGPDPYFTAMYGPHPDEAFPLPATDISTVDPRFLRQQVPYVTHEPPGTIVIDTPSRHLYLVQDGGMALRYGIGVGKAGLEFAGEARIGRKALWPRWIPTSEMVAREPERYGPLASGLDPGLTNPLGPRALYLYQDGKDTLFRIHGTTEAWSIGKAVSSGCIRMFNPDVIDLYNRVPEGTRVVVIQAQSPIDPAMPPVVPPAEEAPIEAPAEDAPLAF</sequence>
<keyword evidence="4" id="KW-0808">Transferase</keyword>
<dbReference type="PATRIC" id="fig|394.7.peg.3655"/>
<evidence type="ECO:0000256" key="5">
    <source>
        <dbReference type="ARBA" id="ARBA00022801"/>
    </source>
</evidence>
<evidence type="ECO:0000259" key="11">
    <source>
        <dbReference type="PROSITE" id="PS52029"/>
    </source>
</evidence>
<dbReference type="InterPro" id="IPR050979">
    <property type="entry name" value="LD-transpeptidase"/>
</dbReference>
<evidence type="ECO:0000256" key="1">
    <source>
        <dbReference type="ARBA" id="ARBA00004752"/>
    </source>
</evidence>
<keyword evidence="8 9" id="KW-0961">Cell wall biogenesis/degradation</keyword>
<dbReference type="MEROPS" id="C82.003"/>
<dbReference type="KEGG" id="rhi:NGR_c08420"/>
<dbReference type="GO" id="GO:0016757">
    <property type="term" value="F:glycosyltransferase activity"/>
    <property type="evidence" value="ECO:0007669"/>
    <property type="project" value="UniProtKB-KW"/>
</dbReference>
<dbReference type="eggNOG" id="COG1376">
    <property type="taxonomic scope" value="Bacteria"/>
</dbReference>
<keyword evidence="3" id="KW-0328">Glycosyltransferase</keyword>
<dbReference type="STRING" id="394.NGR_c08420"/>
<comment type="pathway">
    <text evidence="1 9">Cell wall biogenesis; peptidoglycan biosynthesis.</text>
</comment>
<evidence type="ECO:0000313" key="12">
    <source>
        <dbReference type="EMBL" id="ACP24633.1"/>
    </source>
</evidence>
<accession>C3M8T7</accession>
<keyword evidence="13" id="KW-1185">Reference proteome</keyword>
<dbReference type="PANTHER" id="PTHR30582:SF24">
    <property type="entry name" value="L,D-TRANSPEPTIDASE ERFK_SRFK-RELATED"/>
    <property type="match status" value="1"/>
</dbReference>
<dbReference type="GO" id="GO:0071555">
    <property type="term" value="P:cell wall organization"/>
    <property type="evidence" value="ECO:0007669"/>
    <property type="project" value="UniProtKB-UniRule"/>
</dbReference>
<organism evidence="12 13">
    <name type="scientific">Sinorhizobium fredii (strain NBRC 101917 / NGR234)</name>
    <dbReference type="NCBI Taxonomy" id="394"/>
    <lineage>
        <taxon>Bacteria</taxon>
        <taxon>Pseudomonadati</taxon>
        <taxon>Pseudomonadota</taxon>
        <taxon>Alphaproteobacteria</taxon>
        <taxon>Hyphomicrobiales</taxon>
        <taxon>Rhizobiaceae</taxon>
        <taxon>Sinorhizobium/Ensifer group</taxon>
        <taxon>Sinorhizobium</taxon>
    </lineage>
</organism>
<protein>
    <recommendedName>
        <fullName evidence="11">L,D-TPase catalytic domain-containing protein</fullName>
    </recommendedName>
</protein>
<dbReference type="UniPathway" id="UPA00219"/>
<name>C3M8T7_SINFN</name>
<feature type="region of interest" description="Disordered" evidence="10">
    <location>
        <begin position="287"/>
        <end position="306"/>
    </location>
</feature>
<keyword evidence="7 9" id="KW-0573">Peptidoglycan synthesis</keyword>
<dbReference type="Pfam" id="PF03734">
    <property type="entry name" value="YkuD"/>
    <property type="match status" value="1"/>
</dbReference>
<evidence type="ECO:0000256" key="7">
    <source>
        <dbReference type="ARBA" id="ARBA00022984"/>
    </source>
</evidence>
<dbReference type="HOGENOM" id="CLU_042399_0_3_5"/>
<dbReference type="OrthoDB" id="9795305at2"/>
<evidence type="ECO:0000256" key="3">
    <source>
        <dbReference type="ARBA" id="ARBA00022676"/>
    </source>
</evidence>
<feature type="compositionally biased region" description="Low complexity" evidence="10">
    <location>
        <begin position="289"/>
        <end position="306"/>
    </location>
</feature>
<dbReference type="PROSITE" id="PS52029">
    <property type="entry name" value="LD_TPASE"/>
    <property type="match status" value="1"/>
</dbReference>
<evidence type="ECO:0000256" key="10">
    <source>
        <dbReference type="SAM" id="MobiDB-lite"/>
    </source>
</evidence>
<keyword evidence="6 9" id="KW-0133">Cell shape</keyword>
<dbReference type="CDD" id="cd16913">
    <property type="entry name" value="YkuD_like"/>
    <property type="match status" value="1"/>
</dbReference>
<dbReference type="PANTHER" id="PTHR30582">
    <property type="entry name" value="L,D-TRANSPEPTIDASE"/>
    <property type="match status" value="1"/>
</dbReference>
<proteinExistence type="inferred from homology"/>
<dbReference type="GO" id="GO:0018104">
    <property type="term" value="P:peptidoglycan-protein cross-linking"/>
    <property type="evidence" value="ECO:0007669"/>
    <property type="project" value="TreeGrafter"/>
</dbReference>
<evidence type="ECO:0000256" key="8">
    <source>
        <dbReference type="ARBA" id="ARBA00023316"/>
    </source>
</evidence>
<evidence type="ECO:0000313" key="13">
    <source>
        <dbReference type="Proteomes" id="UP000001054"/>
    </source>
</evidence>
<dbReference type="SUPFAM" id="SSF141523">
    <property type="entry name" value="L,D-transpeptidase catalytic domain-like"/>
    <property type="match status" value="1"/>
</dbReference>
<evidence type="ECO:0000256" key="6">
    <source>
        <dbReference type="ARBA" id="ARBA00022960"/>
    </source>
</evidence>
<dbReference type="FunFam" id="2.40.440.10:FF:000002">
    <property type="entry name" value="L,D-transpeptidase ErfK/SrfK"/>
    <property type="match status" value="1"/>
</dbReference>
<dbReference type="Gene3D" id="2.40.440.10">
    <property type="entry name" value="L,D-transpeptidase catalytic domain-like"/>
    <property type="match status" value="1"/>
</dbReference>
<feature type="active site" description="Nucleophile" evidence="9">
    <location>
        <position position="249"/>
    </location>
</feature>
<reference evidence="12 13" key="1">
    <citation type="journal article" date="2009" name="Appl. Environ. Microbiol.">
        <title>Rhizobium sp. strain NGR234 possesses a remarkable number of secretion systems.</title>
        <authorList>
            <person name="Schmeisser C."/>
            <person name="Liesegang H."/>
            <person name="Krysciak D."/>
            <person name="Bakkou N."/>
            <person name="Le Quere A."/>
            <person name="Wollherr A."/>
            <person name="Heinemeyer I."/>
            <person name="Morgenstern B."/>
            <person name="Pommerening-Roeser A."/>
            <person name="Flores M."/>
            <person name="Palacios R."/>
            <person name="Brenner S."/>
            <person name="Gottschalk G."/>
            <person name="Schmitz R.A."/>
            <person name="Broughton W.J."/>
            <person name="Perret X."/>
            <person name="Strittmatter A.W."/>
            <person name="Streit W.R."/>
        </authorList>
    </citation>
    <scope>NUCLEOTIDE SEQUENCE [LARGE SCALE GENOMIC DNA]</scope>
    <source>
        <strain evidence="13">NBRC 101917 / NGR234</strain>
    </source>
</reference>
<dbReference type="GO" id="GO:0008360">
    <property type="term" value="P:regulation of cell shape"/>
    <property type="evidence" value="ECO:0007669"/>
    <property type="project" value="UniProtKB-UniRule"/>
</dbReference>
<feature type="domain" description="L,D-TPase catalytic" evidence="11">
    <location>
        <begin position="136"/>
        <end position="273"/>
    </location>
</feature>
<dbReference type="GO" id="GO:0005576">
    <property type="term" value="C:extracellular region"/>
    <property type="evidence" value="ECO:0007669"/>
    <property type="project" value="TreeGrafter"/>
</dbReference>
<dbReference type="EMBL" id="CP001389">
    <property type="protein sequence ID" value="ACP24633.1"/>
    <property type="molecule type" value="Genomic_DNA"/>
</dbReference>